<protein>
    <submittedName>
        <fullName evidence="2">Uncharacterized protein</fullName>
    </submittedName>
</protein>
<feature type="compositionally biased region" description="Polar residues" evidence="1">
    <location>
        <begin position="432"/>
        <end position="450"/>
    </location>
</feature>
<accession>A0A370TBM3</accession>
<feature type="compositionally biased region" description="Basic and acidic residues" evidence="1">
    <location>
        <begin position="391"/>
        <end position="401"/>
    </location>
</feature>
<proteinExistence type="predicted"/>
<feature type="compositionally biased region" description="Basic and acidic residues" evidence="1">
    <location>
        <begin position="262"/>
        <end position="271"/>
    </location>
</feature>
<feature type="region of interest" description="Disordered" evidence="1">
    <location>
        <begin position="113"/>
        <end position="182"/>
    </location>
</feature>
<comment type="caution">
    <text evidence="2">The sequence shown here is derived from an EMBL/GenBank/DDBJ whole genome shotgun (WGS) entry which is preliminary data.</text>
</comment>
<feature type="compositionally biased region" description="Low complexity" evidence="1">
    <location>
        <begin position="129"/>
        <end position="140"/>
    </location>
</feature>
<feature type="compositionally biased region" description="Basic and acidic residues" evidence="1">
    <location>
        <begin position="513"/>
        <end position="528"/>
    </location>
</feature>
<sequence length="849" mass="91417">MARTVTTQTLSGRARLVGVAKVRDTDFPRAPDHVTDAARAKAIDISNPWRFGFGDPERGGESPERPKTSAGPTAHSSVRKDAEKRETKDDLYFNALSAHGTATTFYNFPLPGSLPASDPPPRELPLLPPRSTSLGRRTPPTRGPSPNPNLVQAAPPDIPDSKMEIGMALGSPSHQPTDWHPQHTTESIERMVSPDVMDDSMGGLVAPVKPKASKWKFLGGLFGGKKHAEAHPQPFYQLQPENGQEYTATVTTGAEVHLPAPKNEDPSSEKRPKSRGRTRTISTRKAKTPKPDIKRANTMPNRVDAQENWQRGTPTPEITLDGHSIESHQSSKNYTGQMLDVDIPTTQMERYSVMFGSVLQKSANTSPSLLARRQATLDKLKTVNEALALKEKELHDKERQFMPRRATSPQPSKSPGFSLFPTTPSLHVPRDSSPSRTRQTTLQRSNTSPAALSPSRPSFAPSSDNKAHATLVSMPSGPKANLGYRQNGTKPNNSPEKQGGSSQNTSHSLAVPKLKEVDRSWSPDHSHLVLDSPGSDIYGDTEDEFTLSPAPVRSYDPAPMKPKLVEPAWEIINKPSEHQQAPPTTASSASGSDHSTSASTSSTSASSVSTAETSHLVSSIDKPSTPPHPTASNSRVKAAQSRSRSKSSPSQTSIASIASNAVEERLRTAADISIARQISVSRQQCQLLVPINKSKTSSNNNPNKKFNQNFPSPAASVNKMASPLCAVAVAASEERGREGKGADDRATSPLVDQKVNLVDSVKPSTPTLVVVPGPDRNEMTKAWGGATAVHGAPVGLAERRKAKGAPIMGEIKVGLAVSRTRADTHTTQTKERHRKSERAVVERVSIASN</sequence>
<name>A0A370TBM3_9HELO</name>
<evidence type="ECO:0000256" key="1">
    <source>
        <dbReference type="SAM" id="MobiDB-lite"/>
    </source>
</evidence>
<feature type="compositionally biased region" description="Pro residues" evidence="1">
    <location>
        <begin position="117"/>
        <end position="128"/>
    </location>
</feature>
<evidence type="ECO:0000313" key="2">
    <source>
        <dbReference type="EMBL" id="RDL31443.1"/>
    </source>
</evidence>
<feature type="compositionally biased region" description="Basic and acidic residues" evidence="1">
    <location>
        <begin position="78"/>
        <end position="87"/>
    </location>
</feature>
<feature type="compositionally biased region" description="Polar residues" evidence="1">
    <location>
        <begin position="484"/>
        <end position="508"/>
    </location>
</feature>
<evidence type="ECO:0000313" key="3">
    <source>
        <dbReference type="Proteomes" id="UP000254866"/>
    </source>
</evidence>
<feature type="compositionally biased region" description="Basic and acidic residues" evidence="1">
    <location>
        <begin position="55"/>
        <end position="67"/>
    </location>
</feature>
<dbReference type="OrthoDB" id="5404004at2759"/>
<keyword evidence="3" id="KW-1185">Reference proteome</keyword>
<feature type="compositionally biased region" description="Polar residues" evidence="1">
    <location>
        <begin position="407"/>
        <end position="425"/>
    </location>
</feature>
<gene>
    <name evidence="2" type="ORF">BP5553_09652</name>
</gene>
<organism evidence="2 3">
    <name type="scientific">Venustampulla echinocandica</name>
    <dbReference type="NCBI Taxonomy" id="2656787"/>
    <lineage>
        <taxon>Eukaryota</taxon>
        <taxon>Fungi</taxon>
        <taxon>Dikarya</taxon>
        <taxon>Ascomycota</taxon>
        <taxon>Pezizomycotina</taxon>
        <taxon>Leotiomycetes</taxon>
        <taxon>Helotiales</taxon>
        <taxon>Pleuroascaceae</taxon>
        <taxon>Venustampulla</taxon>
    </lineage>
</organism>
<dbReference type="Proteomes" id="UP000254866">
    <property type="component" value="Unassembled WGS sequence"/>
</dbReference>
<feature type="region of interest" description="Disordered" evidence="1">
    <location>
        <begin position="257"/>
        <end position="331"/>
    </location>
</feature>
<feature type="region of interest" description="Disordered" evidence="1">
    <location>
        <begin position="819"/>
        <end position="849"/>
    </location>
</feature>
<feature type="compositionally biased region" description="Low complexity" evidence="1">
    <location>
        <begin position="634"/>
        <end position="653"/>
    </location>
</feature>
<feature type="region of interest" description="Disordered" evidence="1">
    <location>
        <begin position="39"/>
        <end position="87"/>
    </location>
</feature>
<reference evidence="2 3" key="1">
    <citation type="journal article" date="2018" name="IMA Fungus">
        <title>IMA Genome-F 9: Draft genome sequence of Annulohypoxylon stygium, Aspergillus mulundensis, Berkeleyomyces basicola (syn. Thielaviopsis basicola), Ceratocystis smalleyi, two Cercospora beticola strains, Coleophoma cylindrospora, Fusarium fracticaudum, Phialophora cf. hyalina, and Morchella septimelata.</title>
        <authorList>
            <person name="Wingfield B.D."/>
            <person name="Bills G.F."/>
            <person name="Dong Y."/>
            <person name="Huang W."/>
            <person name="Nel W.J."/>
            <person name="Swalarsk-Parry B.S."/>
            <person name="Vaghefi N."/>
            <person name="Wilken P.M."/>
            <person name="An Z."/>
            <person name="de Beer Z.W."/>
            <person name="De Vos L."/>
            <person name="Chen L."/>
            <person name="Duong T.A."/>
            <person name="Gao Y."/>
            <person name="Hammerbacher A."/>
            <person name="Kikkert J.R."/>
            <person name="Li Y."/>
            <person name="Li H."/>
            <person name="Li K."/>
            <person name="Li Q."/>
            <person name="Liu X."/>
            <person name="Ma X."/>
            <person name="Naidoo K."/>
            <person name="Pethybridge S.J."/>
            <person name="Sun J."/>
            <person name="Steenkamp E.T."/>
            <person name="van der Nest M.A."/>
            <person name="van Wyk S."/>
            <person name="Wingfield M.J."/>
            <person name="Xiong C."/>
            <person name="Yue Q."/>
            <person name="Zhang X."/>
        </authorList>
    </citation>
    <scope>NUCLEOTIDE SEQUENCE [LARGE SCALE GENOMIC DNA]</scope>
    <source>
        <strain evidence="2 3">BP 5553</strain>
    </source>
</reference>
<dbReference type="AlphaFoldDB" id="A0A370TBM3"/>
<dbReference type="RefSeq" id="XP_031865574.1">
    <property type="nucleotide sequence ID" value="XM_032018275.1"/>
</dbReference>
<dbReference type="EMBL" id="NPIC01000012">
    <property type="protein sequence ID" value="RDL31443.1"/>
    <property type="molecule type" value="Genomic_DNA"/>
</dbReference>
<feature type="region of interest" description="Disordered" evidence="1">
    <location>
        <begin position="391"/>
        <end position="559"/>
    </location>
</feature>
<feature type="compositionally biased region" description="Low complexity" evidence="1">
    <location>
        <begin position="579"/>
        <end position="614"/>
    </location>
</feature>
<feature type="compositionally biased region" description="Basic residues" evidence="1">
    <location>
        <begin position="272"/>
        <end position="288"/>
    </location>
</feature>
<feature type="compositionally biased region" description="Basic and acidic residues" evidence="1">
    <location>
        <begin position="820"/>
        <end position="830"/>
    </location>
</feature>
<dbReference type="STRING" id="2656787.A0A370TBM3"/>
<dbReference type="GeneID" id="43602501"/>
<feature type="region of interest" description="Disordered" evidence="1">
    <location>
        <begin position="577"/>
        <end position="655"/>
    </location>
</feature>